<dbReference type="InterPro" id="IPR012349">
    <property type="entry name" value="Split_barrel_FMN-bd"/>
</dbReference>
<dbReference type="RefSeq" id="WP_307471108.1">
    <property type="nucleotide sequence ID" value="NZ_JAUSUB010000001.1"/>
</dbReference>
<dbReference type="PANTHER" id="PTHR34071">
    <property type="entry name" value="5-NITROIMIDAZOLE ANTIBIOTICS RESISTANCE PROTEIN, NIMA-FAMILY-RELATED PROTEIN-RELATED"/>
    <property type="match status" value="1"/>
</dbReference>
<dbReference type="Proteomes" id="UP001238088">
    <property type="component" value="Unassembled WGS sequence"/>
</dbReference>
<dbReference type="PANTHER" id="PTHR34071:SF2">
    <property type="entry name" value="FLAVIN-NUCLEOTIDE-BINDING PROTEIN"/>
    <property type="match status" value="1"/>
</dbReference>
<dbReference type="SUPFAM" id="SSF50475">
    <property type="entry name" value="FMN-binding split barrel"/>
    <property type="match status" value="1"/>
</dbReference>
<gene>
    <name evidence="1" type="ORF">J2S17_000262</name>
</gene>
<name>A0ABU0AAV5_9BACI</name>
<dbReference type="EMBL" id="JAUSUB010000001">
    <property type="protein sequence ID" value="MDQ0268393.1"/>
    <property type="molecule type" value="Genomic_DNA"/>
</dbReference>
<comment type="caution">
    <text evidence="1">The sequence shown here is derived from an EMBL/GenBank/DDBJ whole genome shotgun (WGS) entry which is preliminary data.</text>
</comment>
<sequence>MRQEKLKWAEQPAINEFIKIERTGYLGLTDGENPYVIPLNYVWLNDSIYIHGAAEGRKIDIVQENSSACFTISRDLGTMTSPIPAKTDTAYKSVIVFGEIHIVKELKEAHEVMEHFLNKYVPGYYDQPLSKTHVEKYRSSLGSKTVVLKLTPRSISAKANHYDEAVSFYPGRQVKMDLGK</sequence>
<dbReference type="InterPro" id="IPR024747">
    <property type="entry name" value="Pyridox_Oxase-rel"/>
</dbReference>
<accession>A0ABU0AAV5</accession>
<dbReference type="Pfam" id="PF12900">
    <property type="entry name" value="Pyridox_ox_2"/>
    <property type="match status" value="1"/>
</dbReference>
<dbReference type="Gene3D" id="2.30.110.10">
    <property type="entry name" value="Electron Transport, Fmn-binding Protein, Chain A"/>
    <property type="match status" value="1"/>
</dbReference>
<keyword evidence="2" id="KW-1185">Reference proteome</keyword>
<organism evidence="1 2">
    <name type="scientific">Cytobacillus purgationiresistens</name>
    <dbReference type="NCBI Taxonomy" id="863449"/>
    <lineage>
        <taxon>Bacteria</taxon>
        <taxon>Bacillati</taxon>
        <taxon>Bacillota</taxon>
        <taxon>Bacilli</taxon>
        <taxon>Bacillales</taxon>
        <taxon>Bacillaceae</taxon>
        <taxon>Cytobacillus</taxon>
    </lineage>
</organism>
<proteinExistence type="predicted"/>
<evidence type="ECO:0000313" key="2">
    <source>
        <dbReference type="Proteomes" id="UP001238088"/>
    </source>
</evidence>
<reference evidence="1 2" key="1">
    <citation type="submission" date="2023-07" db="EMBL/GenBank/DDBJ databases">
        <title>Genomic Encyclopedia of Type Strains, Phase IV (KMG-IV): sequencing the most valuable type-strain genomes for metagenomic binning, comparative biology and taxonomic classification.</title>
        <authorList>
            <person name="Goeker M."/>
        </authorList>
    </citation>
    <scope>NUCLEOTIDE SEQUENCE [LARGE SCALE GENOMIC DNA]</scope>
    <source>
        <strain evidence="1 2">DSM 23494</strain>
    </source>
</reference>
<protein>
    <submittedName>
        <fullName evidence="1">Nitroimidazol reductase NimA-like FMN-containing flavoprotein (Pyridoxamine 5'-phosphate oxidase superfamily)</fullName>
    </submittedName>
</protein>
<evidence type="ECO:0000313" key="1">
    <source>
        <dbReference type="EMBL" id="MDQ0268393.1"/>
    </source>
</evidence>